<dbReference type="InterPro" id="IPR052340">
    <property type="entry name" value="RNase_Y/CdgJ"/>
</dbReference>
<organism evidence="2 3">
    <name type="scientific">Thioalkalivibrio versutus</name>
    <dbReference type="NCBI Taxonomy" id="106634"/>
    <lineage>
        <taxon>Bacteria</taxon>
        <taxon>Pseudomonadati</taxon>
        <taxon>Pseudomonadota</taxon>
        <taxon>Gammaproteobacteria</taxon>
        <taxon>Chromatiales</taxon>
        <taxon>Ectothiorhodospiraceae</taxon>
        <taxon>Thioalkalivibrio</taxon>
    </lineage>
</organism>
<dbReference type="PANTHER" id="PTHR33525">
    <property type="match status" value="1"/>
</dbReference>
<evidence type="ECO:0000313" key="2">
    <source>
        <dbReference type="EMBL" id="AKJ94015.1"/>
    </source>
</evidence>
<protein>
    <submittedName>
        <fullName evidence="2">Histidine kinase</fullName>
    </submittedName>
</protein>
<sequence length="298" mass="31946">MSDRSANDSLEARVQSADKLLAMPQVVFEVARLLEDDDATAARIASSLGRDPGLVALVLRIANSPAYAPARPVDSVDRAIAMLGRDALQRLVVASAITRATASIPDQERLPLEVFWRHSAYCAVIARQLAMRVLPRQASGIFLAGLLHDLGKLLLFSQSPESAHRAFLSSLDVGDGLSPQGAERAQLGFDHAQLGGALAAHWGLPELLVDCLAGHHQPLQAPERNRTAVMLVHLANTGAHLAEIDSRDWADAPPVDPAVWDALHLAPEVLLSAVEEAQHEVLAVQDLCDPAHEGEPRP</sequence>
<name>A0A0G3FYD6_9GAMM</name>
<evidence type="ECO:0000259" key="1">
    <source>
        <dbReference type="PROSITE" id="PS51833"/>
    </source>
</evidence>
<dbReference type="GO" id="GO:0016301">
    <property type="term" value="F:kinase activity"/>
    <property type="evidence" value="ECO:0007669"/>
    <property type="project" value="UniProtKB-KW"/>
</dbReference>
<dbReference type="STRING" id="106634.TVD_00920"/>
<keyword evidence="3" id="KW-1185">Reference proteome</keyword>
<reference evidence="2 3" key="1">
    <citation type="submission" date="2015-04" db="EMBL/GenBank/DDBJ databases">
        <title>Complete Sequence for the Genome of the Thioalkalivibrio versutus D301.</title>
        <authorList>
            <person name="Mu T."/>
            <person name="Zhou J."/>
            <person name="Xu X."/>
        </authorList>
    </citation>
    <scope>NUCLEOTIDE SEQUENCE [LARGE SCALE GENOMIC DNA]</scope>
    <source>
        <strain evidence="2 3">D301</strain>
    </source>
</reference>
<proteinExistence type="predicted"/>
<keyword evidence="2" id="KW-0808">Transferase</keyword>
<dbReference type="Gene3D" id="1.10.3210.10">
    <property type="entry name" value="Hypothetical protein af1432"/>
    <property type="match status" value="1"/>
</dbReference>
<dbReference type="KEGG" id="tvr:TVD_00920"/>
<evidence type="ECO:0000313" key="3">
    <source>
        <dbReference type="Proteomes" id="UP000064201"/>
    </source>
</evidence>
<dbReference type="EMBL" id="CP011367">
    <property type="protein sequence ID" value="AKJ94015.1"/>
    <property type="molecule type" value="Genomic_DNA"/>
</dbReference>
<dbReference type="PATRIC" id="fig|106634.4.peg.188"/>
<dbReference type="PANTHER" id="PTHR33525:SF3">
    <property type="entry name" value="RIBONUCLEASE Y"/>
    <property type="match status" value="1"/>
</dbReference>
<feature type="domain" description="HDOD" evidence="1">
    <location>
        <begin position="20"/>
        <end position="218"/>
    </location>
</feature>
<dbReference type="Pfam" id="PF08668">
    <property type="entry name" value="HDOD"/>
    <property type="match status" value="1"/>
</dbReference>
<dbReference type="Proteomes" id="UP000064201">
    <property type="component" value="Chromosome"/>
</dbReference>
<gene>
    <name evidence="2" type="ORF">TVD_00920</name>
</gene>
<dbReference type="PROSITE" id="PS51833">
    <property type="entry name" value="HDOD"/>
    <property type="match status" value="1"/>
</dbReference>
<keyword evidence="2" id="KW-0418">Kinase</keyword>
<dbReference type="RefSeq" id="WP_047250563.1">
    <property type="nucleotide sequence ID" value="NZ_CP011367.1"/>
</dbReference>
<accession>A0A0G3FYD6</accession>
<dbReference type="SUPFAM" id="SSF109604">
    <property type="entry name" value="HD-domain/PDEase-like"/>
    <property type="match status" value="1"/>
</dbReference>
<dbReference type="OrthoDB" id="9770715at2"/>
<dbReference type="InterPro" id="IPR013976">
    <property type="entry name" value="HDOD"/>
</dbReference>
<dbReference type="AlphaFoldDB" id="A0A0G3FYD6"/>